<evidence type="ECO:0000256" key="12">
    <source>
        <dbReference type="ARBA" id="ARBA00023180"/>
    </source>
</evidence>
<keyword evidence="3" id="KW-0812">Transmembrane</keyword>
<dbReference type="PANTHER" id="PTHR10127:SF780">
    <property type="entry name" value="METALLOENDOPEPTIDASE"/>
    <property type="match status" value="1"/>
</dbReference>
<dbReference type="InterPro" id="IPR006026">
    <property type="entry name" value="Peptidase_Metallo"/>
</dbReference>
<feature type="domain" description="Peptidase M12A" evidence="17">
    <location>
        <begin position="655"/>
        <end position="867"/>
    </location>
</feature>
<name>E4XBL8_OIKDI</name>
<evidence type="ECO:0000256" key="6">
    <source>
        <dbReference type="ARBA" id="ARBA00022737"/>
    </source>
</evidence>
<dbReference type="PROSITE" id="PS50026">
    <property type="entry name" value="EGF_3"/>
    <property type="match status" value="1"/>
</dbReference>
<feature type="binding site" evidence="14">
    <location>
        <position position="269"/>
    </location>
    <ligand>
        <name>Zn(2+)</name>
        <dbReference type="ChEBI" id="CHEBI:29105"/>
        <note>catalytic</note>
    </ligand>
</feature>
<dbReference type="PROSITE" id="PS01186">
    <property type="entry name" value="EGF_2"/>
    <property type="match status" value="2"/>
</dbReference>
<reference evidence="18" key="1">
    <citation type="journal article" date="2010" name="Science">
        <title>Plasticity of animal genome architecture unmasked by rapid evolution of a pelagic tunicate.</title>
        <authorList>
            <person name="Denoeud F."/>
            <person name="Henriet S."/>
            <person name="Mungpakdee S."/>
            <person name="Aury J.M."/>
            <person name="Da Silva C."/>
            <person name="Brinkmann H."/>
            <person name="Mikhaleva J."/>
            <person name="Olsen L.C."/>
            <person name="Jubin C."/>
            <person name="Canestro C."/>
            <person name="Bouquet J.M."/>
            <person name="Danks G."/>
            <person name="Poulain J."/>
            <person name="Campsteijn C."/>
            <person name="Adamski M."/>
            <person name="Cross I."/>
            <person name="Yadetie F."/>
            <person name="Muffato M."/>
            <person name="Louis A."/>
            <person name="Butcher S."/>
            <person name="Tsagkogeorga G."/>
            <person name="Konrad A."/>
            <person name="Singh S."/>
            <person name="Jensen M.F."/>
            <person name="Cong E.H."/>
            <person name="Eikeseth-Otteraa H."/>
            <person name="Noel B."/>
            <person name="Anthouard V."/>
            <person name="Porcel B.M."/>
            <person name="Kachouri-Lafond R."/>
            <person name="Nishino A."/>
            <person name="Ugolini M."/>
            <person name="Chourrout P."/>
            <person name="Nishida H."/>
            <person name="Aasland R."/>
            <person name="Huzurbazar S."/>
            <person name="Westhof E."/>
            <person name="Delsuc F."/>
            <person name="Lehrach H."/>
            <person name="Reinhardt R."/>
            <person name="Weissenbach J."/>
            <person name="Roy S.W."/>
            <person name="Artiguenave F."/>
            <person name="Postlethwait J.H."/>
            <person name="Manak J.R."/>
            <person name="Thompson E.M."/>
            <person name="Jaillon O."/>
            <person name="Du Pasquier L."/>
            <person name="Boudinot P."/>
            <person name="Liberles D.A."/>
            <person name="Volff J.N."/>
            <person name="Philippe H."/>
            <person name="Lenhard B."/>
            <person name="Roest Crollius H."/>
            <person name="Wincker P."/>
            <person name="Chourrout D."/>
        </authorList>
    </citation>
    <scope>NUCLEOTIDE SEQUENCE [LARGE SCALE GENOMIC DNA]</scope>
</reference>
<keyword evidence="5" id="KW-0732">Signal</keyword>
<keyword evidence="7 14" id="KW-0378">Hydrolase</keyword>
<evidence type="ECO:0000256" key="5">
    <source>
        <dbReference type="ARBA" id="ARBA00022729"/>
    </source>
</evidence>
<dbReference type="GO" id="GO:0006508">
    <property type="term" value="P:proteolysis"/>
    <property type="evidence" value="ECO:0007669"/>
    <property type="project" value="UniProtKB-KW"/>
</dbReference>
<dbReference type="SMART" id="SM00179">
    <property type="entry name" value="EGF_CA"/>
    <property type="match status" value="4"/>
</dbReference>
<dbReference type="SUPFAM" id="SSF57196">
    <property type="entry name" value="EGF/Laminin"/>
    <property type="match status" value="2"/>
</dbReference>
<dbReference type="SMART" id="SM00192">
    <property type="entry name" value="LDLa"/>
    <property type="match status" value="2"/>
</dbReference>
<evidence type="ECO:0000259" key="16">
    <source>
        <dbReference type="PROSITE" id="PS50026"/>
    </source>
</evidence>
<dbReference type="PROSITE" id="PS51864">
    <property type="entry name" value="ASTACIN"/>
    <property type="match status" value="2"/>
</dbReference>
<dbReference type="EC" id="3.4.24.-" evidence="15"/>
<gene>
    <name evidence="18" type="ORF">GSOID_T00006521001</name>
</gene>
<evidence type="ECO:0000256" key="9">
    <source>
        <dbReference type="ARBA" id="ARBA00022989"/>
    </source>
</evidence>
<dbReference type="PROSITE" id="PS50068">
    <property type="entry name" value="LDLRA_2"/>
    <property type="match status" value="2"/>
</dbReference>
<dbReference type="PRINTS" id="PR00480">
    <property type="entry name" value="ASTACIN"/>
</dbReference>
<evidence type="ECO:0000256" key="7">
    <source>
        <dbReference type="ARBA" id="ARBA00022801"/>
    </source>
</evidence>
<accession>E4XBL8</accession>
<evidence type="ECO:0000259" key="17">
    <source>
        <dbReference type="PROSITE" id="PS51864"/>
    </source>
</evidence>
<dbReference type="InterPro" id="IPR001881">
    <property type="entry name" value="EGF-like_Ca-bd_dom"/>
</dbReference>
<dbReference type="GO" id="GO:0005509">
    <property type="term" value="F:calcium ion binding"/>
    <property type="evidence" value="ECO:0007669"/>
    <property type="project" value="InterPro"/>
</dbReference>
<evidence type="ECO:0000256" key="3">
    <source>
        <dbReference type="ARBA" id="ARBA00022692"/>
    </source>
</evidence>
<keyword evidence="9" id="KW-1133">Transmembrane helix</keyword>
<dbReference type="Pfam" id="PF07645">
    <property type="entry name" value="EGF_CA"/>
    <property type="match status" value="4"/>
</dbReference>
<evidence type="ECO:0000256" key="15">
    <source>
        <dbReference type="RuleBase" id="RU361183"/>
    </source>
</evidence>
<feature type="binding site" evidence="14">
    <location>
        <position position="762"/>
    </location>
    <ligand>
        <name>Zn(2+)</name>
        <dbReference type="ChEBI" id="CHEBI:29105"/>
        <note>catalytic</note>
    </ligand>
</feature>
<evidence type="ECO:0000256" key="14">
    <source>
        <dbReference type="PROSITE-ProRule" id="PRU01211"/>
    </source>
</evidence>
<dbReference type="InterPro" id="IPR036055">
    <property type="entry name" value="LDL_receptor-like_sf"/>
</dbReference>
<dbReference type="InterPro" id="IPR001506">
    <property type="entry name" value="Peptidase_M12A"/>
</dbReference>
<keyword evidence="1 13" id="KW-0245">EGF-like domain</keyword>
<evidence type="ECO:0000256" key="13">
    <source>
        <dbReference type="PROSITE-ProRule" id="PRU00076"/>
    </source>
</evidence>
<evidence type="ECO:0000256" key="2">
    <source>
        <dbReference type="ARBA" id="ARBA00022670"/>
    </source>
</evidence>
<dbReference type="Gene3D" id="2.10.25.10">
    <property type="entry name" value="Laminin"/>
    <property type="match status" value="3"/>
</dbReference>
<evidence type="ECO:0000256" key="1">
    <source>
        <dbReference type="ARBA" id="ARBA00022536"/>
    </source>
</evidence>
<dbReference type="GO" id="GO:0008270">
    <property type="term" value="F:zinc ion binding"/>
    <property type="evidence" value="ECO:0007669"/>
    <property type="project" value="UniProtKB-UniRule"/>
</dbReference>
<feature type="active site" evidence="14">
    <location>
        <position position="763"/>
    </location>
</feature>
<dbReference type="InterPro" id="IPR000742">
    <property type="entry name" value="EGF"/>
</dbReference>
<dbReference type="Pfam" id="PF01400">
    <property type="entry name" value="Astacin"/>
    <property type="match status" value="2"/>
</dbReference>
<dbReference type="CDD" id="cd00054">
    <property type="entry name" value="EGF_CA"/>
    <property type="match status" value="3"/>
</dbReference>
<feature type="binding site" evidence="14">
    <location>
        <position position="273"/>
    </location>
    <ligand>
        <name>Zn(2+)</name>
        <dbReference type="ChEBI" id="CHEBI:29105"/>
        <note>catalytic</note>
    </ligand>
</feature>
<feature type="binding site" evidence="14">
    <location>
        <position position="766"/>
    </location>
    <ligand>
        <name>Zn(2+)</name>
        <dbReference type="ChEBI" id="CHEBI:29105"/>
        <note>catalytic</note>
    </ligand>
</feature>
<evidence type="ECO:0000313" key="19">
    <source>
        <dbReference type="Proteomes" id="UP000001307"/>
    </source>
</evidence>
<dbReference type="SUPFAM" id="SSF55486">
    <property type="entry name" value="Metalloproteases ('zincins'), catalytic domain"/>
    <property type="match status" value="2"/>
</dbReference>
<evidence type="ECO:0000256" key="4">
    <source>
        <dbReference type="ARBA" id="ARBA00022723"/>
    </source>
</evidence>
<dbReference type="EMBL" id="FN653034">
    <property type="protein sequence ID" value="CBY08993.1"/>
    <property type="molecule type" value="Genomic_DNA"/>
</dbReference>
<keyword evidence="4 14" id="KW-0479">Metal-binding</keyword>
<feature type="domain" description="EGF-like" evidence="16">
    <location>
        <begin position="586"/>
        <end position="624"/>
    </location>
</feature>
<dbReference type="OrthoDB" id="291007at2759"/>
<dbReference type="InterPro" id="IPR018097">
    <property type="entry name" value="EGF_Ca-bd_CS"/>
</dbReference>
<feature type="binding site" evidence="14">
    <location>
        <position position="772"/>
    </location>
    <ligand>
        <name>Zn(2+)</name>
        <dbReference type="ChEBI" id="CHEBI:29105"/>
        <note>catalytic</note>
    </ligand>
</feature>
<evidence type="ECO:0000256" key="8">
    <source>
        <dbReference type="ARBA" id="ARBA00022833"/>
    </source>
</evidence>
<dbReference type="Gene3D" id="3.40.390.10">
    <property type="entry name" value="Collagenase (Catalytic Domain)"/>
    <property type="match status" value="2"/>
</dbReference>
<dbReference type="SMART" id="SM00235">
    <property type="entry name" value="ZnMc"/>
    <property type="match status" value="2"/>
</dbReference>
<proteinExistence type="predicted"/>
<keyword evidence="11" id="KW-1015">Disulfide bond</keyword>
<feature type="active site" evidence="14">
    <location>
        <position position="270"/>
    </location>
</feature>
<dbReference type="PANTHER" id="PTHR10127">
    <property type="entry name" value="DISCOIDIN, CUB, EGF, LAMININ , AND ZINC METALLOPROTEASE DOMAIN CONTAINING"/>
    <property type="match status" value="1"/>
</dbReference>
<keyword evidence="9" id="KW-0472">Membrane</keyword>
<evidence type="ECO:0000256" key="10">
    <source>
        <dbReference type="ARBA" id="ARBA00023049"/>
    </source>
</evidence>
<dbReference type="PROSITE" id="PS01187">
    <property type="entry name" value="EGF_CA"/>
    <property type="match status" value="1"/>
</dbReference>
<protein>
    <recommendedName>
        <fullName evidence="15">Metalloendopeptidase</fullName>
        <ecNumber evidence="15">3.4.24.-</ecNumber>
    </recommendedName>
</protein>
<sequence length="1024" mass="114650">MDECVLNPSSCNDNPNSHCVDTNGGFLCVCDRGFTKEQDGYCVDIDECDTEQDMCPSSMSCMNTEGSYNCACGVLGESHFPIPEFDTHSVLTIDGINGQRKNEDLREQSEKSEVDLLGDIRFTSSQAATLAKRGVFPPERFIDKNPSLMFSERKGSARDADDTVKKWKNYYDEFTGFYQLPWIFSPSYPPEWQPNVRSALVEFEKSTCIKTIEISSAEVENWDSVIYVHRGENGPVGVSGCWSYVGNAQLGLQHLSLSGGCTNTKTVQHEFIHALGFWHEQQRGDFASNINMNKDAYSCDSSFWGPTYQCLMDCEDGFSQWKDLHSPYDFDSIMHYYGNTCSDGSVPLMTHKGTTTSIEPNPPGNRMTTQDALQINAFYECPIQRTHSCNTWNYPSQSVYLESRRCDGVVDCIDGSDEDPTKCANENQCSDQLILTGVTYVKRINIHSKYNGLYVKSGTLNDVDFYSKKYRQQSRTESETHFLFLTESGNSWIVSSELNSVSGDLYLSVVGGGSLETSQSWFLNVGGEWEQTMVSAEVANNMLPIDECETLDSPCPDPLKLCADKLDGFSCECIEGYVEDGDACVDLNECQFENICDQGYVCNELVGSYECVCPVSQSVLDSCHSLFIKFIFHDSNSIFLNNLIAILPSLARGADALVQKWTDTWDRNSKSYTVPYYFMSSYPEAYKDPIRTALQEFEASTCIRFLEISEQGSSVWPASILVHRGEDGPEQLEGCWSHLGKEQTTQLLSLSAGCLSTGTIQHEFLHALGFWHEQQRPDRDKFIDFHEDRFSCSDASKHANYNSITMRGSTWKDLKSPYDFDSVMHYDGNNCGPGYMTYKGTNNVISPQNNRLSTQDALELNAFYNCPLQETLNCPNSANKHHAVYLKTRKCDGVPDCEDGQDETDEACTQNTQCPTGISLLGENFYARMDGNSIFEKINGHLFYLSKNSNLKLCYSTVNLAGEGRWIVQENLASFEDKCDPNCGAIVWATHTANTDCITGIGFSSYSNGEWQLLDTADYSATQG</sequence>
<feature type="binding site" evidence="14">
    <location>
        <position position="279"/>
    </location>
    <ligand>
        <name>Zn(2+)</name>
        <dbReference type="ChEBI" id="CHEBI:29105"/>
        <note>catalytic</note>
    </ligand>
</feature>
<keyword evidence="8 14" id="KW-0862">Zinc</keyword>
<dbReference type="InterPro" id="IPR049883">
    <property type="entry name" value="NOTCH1_EGF-like"/>
</dbReference>
<keyword evidence="10 14" id="KW-0482">Metalloprotease</keyword>
<dbReference type="InParanoid" id="E4XBL8"/>
<keyword evidence="6" id="KW-0677">Repeat</keyword>
<dbReference type="SMART" id="SM00181">
    <property type="entry name" value="EGF"/>
    <property type="match status" value="3"/>
</dbReference>
<comment type="cofactor">
    <cofactor evidence="14 15">
        <name>Zn(2+)</name>
        <dbReference type="ChEBI" id="CHEBI:29105"/>
    </cofactor>
    <text evidence="14 15">Binds 1 zinc ion per subunit.</text>
</comment>
<dbReference type="AlphaFoldDB" id="E4XBL8"/>
<keyword evidence="12" id="KW-0325">Glycoprotein</keyword>
<dbReference type="FunFam" id="2.10.25.10:FF:000005">
    <property type="entry name" value="Fibrillin 2"/>
    <property type="match status" value="1"/>
</dbReference>
<evidence type="ECO:0000256" key="11">
    <source>
        <dbReference type="ARBA" id="ARBA00023157"/>
    </source>
</evidence>
<dbReference type="InterPro" id="IPR024079">
    <property type="entry name" value="MetalloPept_cat_dom_sf"/>
</dbReference>
<organism evidence="18">
    <name type="scientific">Oikopleura dioica</name>
    <name type="common">Tunicate</name>
    <dbReference type="NCBI Taxonomy" id="34765"/>
    <lineage>
        <taxon>Eukaryota</taxon>
        <taxon>Metazoa</taxon>
        <taxon>Chordata</taxon>
        <taxon>Tunicata</taxon>
        <taxon>Appendicularia</taxon>
        <taxon>Copelata</taxon>
        <taxon>Oikopleuridae</taxon>
        <taxon>Oikopleura</taxon>
    </lineage>
</organism>
<dbReference type="Proteomes" id="UP000001307">
    <property type="component" value="Unassembled WGS sequence"/>
</dbReference>
<dbReference type="InterPro" id="IPR002172">
    <property type="entry name" value="LDrepeatLR_classA_rpt"/>
</dbReference>
<dbReference type="GO" id="GO:0004222">
    <property type="term" value="F:metalloendopeptidase activity"/>
    <property type="evidence" value="ECO:0007669"/>
    <property type="project" value="UniProtKB-UniRule"/>
</dbReference>
<keyword evidence="19" id="KW-1185">Reference proteome</keyword>
<feature type="domain" description="Peptidase M12A" evidence="17">
    <location>
        <begin position="157"/>
        <end position="382"/>
    </location>
</feature>
<comment type="caution">
    <text evidence="13">Lacks conserved residue(s) required for the propagation of feature annotation.</text>
</comment>
<dbReference type="Gene3D" id="4.10.400.10">
    <property type="entry name" value="Low-density Lipoprotein Receptor"/>
    <property type="match status" value="2"/>
</dbReference>
<evidence type="ECO:0000313" key="18">
    <source>
        <dbReference type="EMBL" id="CBY08993.1"/>
    </source>
</evidence>
<keyword evidence="2 14" id="KW-0645">Protease</keyword>